<keyword evidence="3" id="KW-1185">Reference proteome</keyword>
<dbReference type="InterPro" id="IPR027443">
    <property type="entry name" value="IPNS-like_sf"/>
</dbReference>
<dbReference type="EMBL" id="APMP01000002">
    <property type="protein sequence ID" value="ENZ83446.1"/>
    <property type="molecule type" value="Genomic_DNA"/>
</dbReference>
<dbReference type="AlphaFoldDB" id="R0D4A5"/>
<organism evidence="2 3">
    <name type="scientific">Caulobacter vibrioides OR37</name>
    <dbReference type="NCBI Taxonomy" id="1292034"/>
    <lineage>
        <taxon>Bacteria</taxon>
        <taxon>Pseudomonadati</taxon>
        <taxon>Pseudomonadota</taxon>
        <taxon>Alphaproteobacteria</taxon>
        <taxon>Caulobacterales</taxon>
        <taxon>Caulobacteraceae</taxon>
        <taxon>Caulobacter</taxon>
    </lineage>
</organism>
<evidence type="ECO:0000313" key="3">
    <source>
        <dbReference type="Proteomes" id="UP000013063"/>
    </source>
</evidence>
<dbReference type="STRING" id="1292034.OR37_00749"/>
<proteinExistence type="predicted"/>
<dbReference type="Gene3D" id="2.60.120.330">
    <property type="entry name" value="B-lactam Antibiotic, Isopenicillin N Synthase, Chain"/>
    <property type="match status" value="1"/>
</dbReference>
<evidence type="ECO:0000259" key="1">
    <source>
        <dbReference type="Pfam" id="PF05118"/>
    </source>
</evidence>
<sequence>MLALGEAAWLADARRQNDYDVHAQTQSIILTFCEGWPDVRIFRAAGWDLLAEEAQDLMDRVIAKRYPPGGTVLRAMMARLPAGCRIARHTDGHPSFAAAHRIHVPLVTNPDVEFIVGSERIPPRAQYAFELNNLMAHSVANRGDAARIHFIFDYAPSLKAV</sequence>
<dbReference type="PATRIC" id="fig|1292034.3.peg.743"/>
<dbReference type="InterPro" id="IPR007803">
    <property type="entry name" value="Asp/Arg/Pro-Hydrxlase"/>
</dbReference>
<gene>
    <name evidence="2" type="ORF">OR37_00749</name>
</gene>
<reference evidence="2 3" key="1">
    <citation type="journal article" date="2013" name="Genome Announc.">
        <title>Draft Genome Sequence for Caulobacter sp. Strain OR37, a Bacterium Tolerant to Heavy Metals.</title>
        <authorList>
            <person name="Utturkar S.M."/>
            <person name="Bollmann A."/>
            <person name="Brzoska R.M."/>
            <person name="Klingeman D.M."/>
            <person name="Epstein S.E."/>
            <person name="Palumbo A.V."/>
            <person name="Brown S.D."/>
        </authorList>
    </citation>
    <scope>NUCLEOTIDE SEQUENCE [LARGE SCALE GENOMIC DNA]</scope>
    <source>
        <strain evidence="2 3">OR37</strain>
    </source>
</reference>
<dbReference type="Pfam" id="PF05118">
    <property type="entry name" value="Asp_Arg_Hydrox"/>
    <property type="match status" value="1"/>
</dbReference>
<protein>
    <recommendedName>
        <fullName evidence="1">Aspartyl/asparaginy/proline hydroxylase domain-containing protein</fullName>
    </recommendedName>
</protein>
<feature type="domain" description="Aspartyl/asparaginy/proline hydroxylase" evidence="1">
    <location>
        <begin position="72"/>
        <end position="154"/>
    </location>
</feature>
<dbReference type="Proteomes" id="UP000013063">
    <property type="component" value="Unassembled WGS sequence"/>
</dbReference>
<name>R0D4A5_CAUVI</name>
<dbReference type="eggNOG" id="COG1917">
    <property type="taxonomic scope" value="Bacteria"/>
</dbReference>
<accession>R0D4A5</accession>
<evidence type="ECO:0000313" key="2">
    <source>
        <dbReference type="EMBL" id="ENZ83446.1"/>
    </source>
</evidence>
<comment type="caution">
    <text evidence="2">The sequence shown here is derived from an EMBL/GenBank/DDBJ whole genome shotgun (WGS) entry which is preliminary data.</text>
</comment>
<dbReference type="SUPFAM" id="SSF51197">
    <property type="entry name" value="Clavaminate synthase-like"/>
    <property type="match status" value="1"/>
</dbReference>